<evidence type="ECO:0000256" key="2">
    <source>
        <dbReference type="ARBA" id="ARBA00022722"/>
    </source>
</evidence>
<dbReference type="GO" id="GO:0006281">
    <property type="term" value="P:DNA repair"/>
    <property type="evidence" value="ECO:0007669"/>
    <property type="project" value="UniProtKB-KW"/>
</dbReference>
<proteinExistence type="predicted"/>
<evidence type="ECO:0000256" key="7">
    <source>
        <dbReference type="ARBA" id="ARBA00022842"/>
    </source>
</evidence>
<dbReference type="GO" id="GO:0003677">
    <property type="term" value="F:DNA binding"/>
    <property type="evidence" value="ECO:0007669"/>
    <property type="project" value="UniProtKB-KW"/>
</dbReference>
<reference evidence="12 13" key="1">
    <citation type="journal article" date="2017" name="Viruses">
        <title>Differentiation and structure in Sulfolobus islandicus rod-shaped virus populations.</title>
        <authorList>
            <person name="Bautista M.A."/>
            <person name="Black J.A."/>
            <person name="Youngblut N.D."/>
            <person name="Whitaker R.J."/>
        </authorList>
    </citation>
    <scope>NUCLEOTIDE SEQUENCE [LARGE SCALE GENOMIC DNA]</scope>
</reference>
<comment type="catalytic activity">
    <reaction evidence="11">
        <text>Endonucleolytic cleavage at a junction such as a reciprocal single-stranded crossover between two homologous DNA duplexes (Holliday junction).</text>
        <dbReference type="EC" id="3.1.21.10"/>
    </reaction>
</comment>
<dbReference type="GeneID" id="32877884"/>
<evidence type="ECO:0000313" key="13">
    <source>
        <dbReference type="Proteomes" id="UP000203002"/>
    </source>
</evidence>
<keyword evidence="13" id="KW-1185">Reference proteome</keyword>
<dbReference type="PANTHER" id="PTHR39651:SF1">
    <property type="entry name" value="HOLLIDAY JUNCTION RESOLVASE HJC"/>
    <property type="match status" value="1"/>
</dbReference>
<dbReference type="InterPro" id="IPR014428">
    <property type="entry name" value="Hjc_arc"/>
</dbReference>
<evidence type="ECO:0000256" key="10">
    <source>
        <dbReference type="ARBA" id="ARBA00023204"/>
    </source>
</evidence>
<dbReference type="InterPro" id="IPR011856">
    <property type="entry name" value="tRNA_endonuc-like_dom_sf"/>
</dbReference>
<organism evidence="12 13">
    <name type="scientific">Sulfolobus islandicus rod-shaped virus 5</name>
    <dbReference type="NCBI Taxonomy" id="1983548"/>
    <lineage>
        <taxon>Viruses</taxon>
        <taxon>Adnaviria</taxon>
        <taxon>Zilligvirae</taxon>
        <taxon>Taleaviricota</taxon>
        <taxon>Tokiviricetes</taxon>
        <taxon>Ligamenvirales</taxon>
        <taxon>Rudiviridae</taxon>
        <taxon>Usarudivirus</taxon>
        <taxon>Usarudivirus nymphense</taxon>
        <taxon>Usarudivirus SIRV5</taxon>
    </lineage>
</organism>
<name>A0A1X9SKA2_9VIRU</name>
<evidence type="ECO:0000256" key="3">
    <source>
        <dbReference type="ARBA" id="ARBA00022723"/>
    </source>
</evidence>
<evidence type="ECO:0000256" key="1">
    <source>
        <dbReference type="ARBA" id="ARBA00001946"/>
    </source>
</evidence>
<keyword evidence="2" id="KW-0540">Nuclease</keyword>
<evidence type="ECO:0000256" key="8">
    <source>
        <dbReference type="ARBA" id="ARBA00023125"/>
    </source>
</evidence>
<dbReference type="SUPFAM" id="SSF52980">
    <property type="entry name" value="Restriction endonuclease-like"/>
    <property type="match status" value="1"/>
</dbReference>
<dbReference type="Gene3D" id="3.40.1350.10">
    <property type="match status" value="1"/>
</dbReference>
<dbReference type="InterPro" id="IPR002732">
    <property type="entry name" value="Hjc"/>
</dbReference>
<keyword evidence="6" id="KW-0378">Hydrolase</keyword>
<evidence type="ECO:0008006" key="14">
    <source>
        <dbReference type="Google" id="ProtNLM"/>
    </source>
</evidence>
<dbReference type="Pfam" id="PF01870">
    <property type="entry name" value="Hjc"/>
    <property type="match status" value="1"/>
</dbReference>
<dbReference type="GO" id="GO:0008821">
    <property type="term" value="F:crossover junction DNA endonuclease activity"/>
    <property type="evidence" value="ECO:0007669"/>
    <property type="project" value="UniProtKB-EC"/>
</dbReference>
<keyword evidence="3" id="KW-0479">Metal-binding</keyword>
<keyword evidence="4" id="KW-0255">Endonuclease</keyword>
<keyword evidence="8" id="KW-0238">DNA-binding</keyword>
<dbReference type="EMBL" id="KY744233">
    <property type="protein sequence ID" value="ARQ96658.1"/>
    <property type="molecule type" value="Genomic_DNA"/>
</dbReference>
<evidence type="ECO:0000256" key="11">
    <source>
        <dbReference type="ARBA" id="ARBA00029354"/>
    </source>
</evidence>
<accession>A0A1X9SKA2</accession>
<keyword evidence="5" id="KW-0227">DNA damage</keyword>
<dbReference type="OrthoDB" id="14179at10239"/>
<evidence type="ECO:0000256" key="6">
    <source>
        <dbReference type="ARBA" id="ARBA00022801"/>
    </source>
</evidence>
<dbReference type="GO" id="GO:0046872">
    <property type="term" value="F:metal ion binding"/>
    <property type="evidence" value="ECO:0007669"/>
    <property type="project" value="UniProtKB-KW"/>
</dbReference>
<evidence type="ECO:0000313" key="12">
    <source>
        <dbReference type="EMBL" id="ARQ96658.1"/>
    </source>
</evidence>
<dbReference type="PANTHER" id="PTHR39651">
    <property type="entry name" value="HOLLIDAY JUNCTION RESOLVASE HJC"/>
    <property type="match status" value="1"/>
</dbReference>
<dbReference type="KEGG" id="vg:32877884"/>
<evidence type="ECO:0000256" key="9">
    <source>
        <dbReference type="ARBA" id="ARBA00023172"/>
    </source>
</evidence>
<dbReference type="RefSeq" id="YP_009362646.1">
    <property type="nucleotide sequence ID" value="NC_034621.1"/>
</dbReference>
<dbReference type="Proteomes" id="UP000203002">
    <property type="component" value="Segment"/>
</dbReference>
<dbReference type="PIRSF" id="PIRSF004985">
    <property type="entry name" value="Hlld_jn_rslvs_ar"/>
    <property type="match status" value="1"/>
</dbReference>
<dbReference type="InterPro" id="IPR011335">
    <property type="entry name" value="Restrct_endonuc-II-like"/>
</dbReference>
<dbReference type="GO" id="GO:0006310">
    <property type="term" value="P:DNA recombination"/>
    <property type="evidence" value="ECO:0007669"/>
    <property type="project" value="UniProtKB-KW"/>
</dbReference>
<evidence type="ECO:0000256" key="5">
    <source>
        <dbReference type="ARBA" id="ARBA00022763"/>
    </source>
</evidence>
<keyword evidence="10" id="KW-0234">DNA repair</keyword>
<sequence>MNFRQSGKYYEYKTLNYLEKNGYKAIRIPTSATGKQPIPDIIATKDNTIFPIEVKSTSNDYVYVDNFQIDKLFKFCEIFNFCNCKPLILVHYKKYKNVIIYNLSQDVREKSKVKFTFRANS</sequence>
<evidence type="ECO:0000256" key="4">
    <source>
        <dbReference type="ARBA" id="ARBA00022759"/>
    </source>
</evidence>
<comment type="cofactor">
    <cofactor evidence="1">
        <name>Mg(2+)</name>
        <dbReference type="ChEBI" id="CHEBI:18420"/>
    </cofactor>
</comment>
<protein>
    <recommendedName>
        <fullName evidence="14">Holliday junction resolvase</fullName>
    </recommendedName>
</protein>
<keyword evidence="7" id="KW-0460">Magnesium</keyword>
<keyword evidence="9" id="KW-0233">DNA recombination</keyword>